<evidence type="ECO:0000259" key="1">
    <source>
        <dbReference type="Pfam" id="PF11429"/>
    </source>
</evidence>
<dbReference type="AlphaFoldDB" id="A0A401ILR7"/>
<sequence>MVRFDSRQIQAKFKHAGDFDIIGNFNLINATKFKAALQAHIDEPTTQKILGTYRGVTVIHKFNPNTKINVILDLQDNFISGRKLNPDQIALLMTKQSLGGG</sequence>
<evidence type="ECO:0000313" key="3">
    <source>
        <dbReference type="Proteomes" id="UP000287247"/>
    </source>
</evidence>
<proteinExistence type="predicted"/>
<evidence type="ECO:0000313" key="2">
    <source>
        <dbReference type="EMBL" id="GBF82203.1"/>
    </source>
</evidence>
<reference evidence="3" key="1">
    <citation type="submission" date="2017-05" db="EMBL/GenBank/DDBJ databases">
        <title>Physiological properties and genetic analysis related to exopolysaccharide production of fresh-water unicellular cyanobacterium Aphanothece sacrum, Suizenji Nori, that has been cultured as a food source in Japan.</title>
        <authorList>
            <person name="Kanesaki Y."/>
            <person name="Yoshikawa S."/>
            <person name="Ohki K."/>
        </authorList>
    </citation>
    <scope>NUCLEOTIDE SEQUENCE [LARGE SCALE GENOMIC DNA]</scope>
    <source>
        <strain evidence="3">FPU1</strain>
    </source>
</reference>
<dbReference type="EMBL" id="BDQK01000016">
    <property type="protein sequence ID" value="GBF82203.1"/>
    <property type="molecule type" value="Genomic_DNA"/>
</dbReference>
<dbReference type="OrthoDB" id="1432909at2"/>
<dbReference type="RefSeq" id="WP_124978643.1">
    <property type="nucleotide sequence ID" value="NZ_BDQK01000016.1"/>
</dbReference>
<dbReference type="Gene3D" id="3.10.450.200">
    <property type="match status" value="1"/>
</dbReference>
<protein>
    <submittedName>
        <fullName evidence="2">Colicin D-like protein</fullName>
    </submittedName>
</protein>
<accession>A0A401ILR7</accession>
<dbReference type="InterPro" id="IPR037178">
    <property type="entry name" value="ColicinD_C_sf"/>
</dbReference>
<keyword evidence="3" id="KW-1185">Reference proteome</keyword>
<dbReference type="InterPro" id="IPR024440">
    <property type="entry name" value="ColicinD_C"/>
</dbReference>
<dbReference type="GO" id="GO:0004540">
    <property type="term" value="F:RNA nuclease activity"/>
    <property type="evidence" value="ECO:0007669"/>
    <property type="project" value="InterPro"/>
</dbReference>
<dbReference type="InterPro" id="IPR038233">
    <property type="entry name" value="Colicin_D/E5_nuclease"/>
</dbReference>
<name>A0A401ILR7_APHSA</name>
<feature type="domain" description="Colicin D C-terminal" evidence="1">
    <location>
        <begin position="8"/>
        <end position="90"/>
    </location>
</feature>
<dbReference type="Pfam" id="PF11429">
    <property type="entry name" value="Colicin_D"/>
    <property type="match status" value="1"/>
</dbReference>
<dbReference type="Proteomes" id="UP000287247">
    <property type="component" value="Unassembled WGS sequence"/>
</dbReference>
<gene>
    <name evidence="2" type="ORF">AsFPU1_3631</name>
</gene>
<organism evidence="2 3">
    <name type="scientific">Aphanothece sacrum FPU1</name>
    <dbReference type="NCBI Taxonomy" id="1920663"/>
    <lineage>
        <taxon>Bacteria</taxon>
        <taxon>Bacillati</taxon>
        <taxon>Cyanobacteriota</taxon>
        <taxon>Cyanophyceae</taxon>
        <taxon>Oscillatoriophycideae</taxon>
        <taxon>Chroococcales</taxon>
        <taxon>Aphanothecaceae</taxon>
        <taxon>Aphanothece</taxon>
    </lineage>
</organism>
<dbReference type="SUPFAM" id="SSF102824">
    <property type="entry name" value="Colicin D/E5 nuclease domain"/>
    <property type="match status" value="1"/>
</dbReference>
<comment type="caution">
    <text evidence="2">The sequence shown here is derived from an EMBL/GenBank/DDBJ whole genome shotgun (WGS) entry which is preliminary data.</text>
</comment>